<gene>
    <name evidence="3" type="ORF">A3F47_00745</name>
</gene>
<accession>A0A1G2I6Y6</accession>
<dbReference type="Proteomes" id="UP000179214">
    <property type="component" value="Unassembled WGS sequence"/>
</dbReference>
<evidence type="ECO:0000256" key="1">
    <source>
        <dbReference type="SAM" id="MobiDB-lite"/>
    </source>
</evidence>
<evidence type="ECO:0000256" key="2">
    <source>
        <dbReference type="SAM" id="Phobius"/>
    </source>
</evidence>
<keyword evidence="2" id="KW-1133">Transmembrane helix</keyword>
<name>A0A1G2I6Y6_9BACT</name>
<dbReference type="EMBL" id="MHOV01000010">
    <property type="protein sequence ID" value="OGZ70387.1"/>
    <property type="molecule type" value="Genomic_DNA"/>
</dbReference>
<feature type="transmembrane region" description="Helical" evidence="2">
    <location>
        <begin position="33"/>
        <end position="59"/>
    </location>
</feature>
<sequence>MDYHIDNNPSNNVNSNVENAPDMNANPPKKKSVLVLAVIITIVAVILITVGGVFAYQYFSTKTQPTTQTQTQNNSTQTADWKTYTNDQYGYELAYPNYMQFKEGACFALCPDDQKAFVSFENKDSKKIYFTINIIGNEFTTNGKPIGSLSLEEMAKSIWDEGKKAENNGAPSKIVVGNLNEVTLGGEKAYVFSSSNAIHLPWEGSIYDGKANLLFFTAGKNLKAYIIFDDKNREEVNKILSTFKFTDSTNTSVSQTTNQTAGWNTYRNIDPEFSIQYPKNFYPVKYDDCIGDCSIEFYGTATTSKISYFFIGVINNIPPTQTLKEAVQYYLSYQPGGEKLILKNSTVNGAEVIFSETLNEKQEVETKIYFFKNDKTLYLLNVPLLLGSDSPSMLSTFKFIPVK</sequence>
<evidence type="ECO:0000313" key="4">
    <source>
        <dbReference type="Proteomes" id="UP000179214"/>
    </source>
</evidence>
<protein>
    <submittedName>
        <fullName evidence="3">Uncharacterized protein</fullName>
    </submittedName>
</protein>
<reference evidence="3 4" key="1">
    <citation type="journal article" date="2016" name="Nat. Commun.">
        <title>Thousands of microbial genomes shed light on interconnected biogeochemical processes in an aquifer system.</title>
        <authorList>
            <person name="Anantharaman K."/>
            <person name="Brown C.T."/>
            <person name="Hug L.A."/>
            <person name="Sharon I."/>
            <person name="Castelle C.J."/>
            <person name="Probst A.J."/>
            <person name="Thomas B.C."/>
            <person name="Singh A."/>
            <person name="Wilkins M.J."/>
            <person name="Karaoz U."/>
            <person name="Brodie E.L."/>
            <person name="Williams K.H."/>
            <person name="Hubbard S.S."/>
            <person name="Banfield J.F."/>
        </authorList>
    </citation>
    <scope>NUCLEOTIDE SEQUENCE [LARGE SCALE GENOMIC DNA]</scope>
</reference>
<feature type="compositionally biased region" description="Low complexity" evidence="1">
    <location>
        <begin position="7"/>
        <end position="19"/>
    </location>
</feature>
<dbReference type="AlphaFoldDB" id="A0A1G2I6Y6"/>
<keyword evidence="2" id="KW-0472">Membrane</keyword>
<keyword evidence="2" id="KW-0812">Transmembrane</keyword>
<evidence type="ECO:0000313" key="3">
    <source>
        <dbReference type="EMBL" id="OGZ70387.1"/>
    </source>
</evidence>
<feature type="region of interest" description="Disordered" evidence="1">
    <location>
        <begin position="1"/>
        <end position="24"/>
    </location>
</feature>
<organism evidence="3 4">
    <name type="scientific">Candidatus Staskawiczbacteria bacterium RIFCSPHIGHO2_12_FULL_38_11</name>
    <dbReference type="NCBI Taxonomy" id="1802209"/>
    <lineage>
        <taxon>Bacteria</taxon>
        <taxon>Candidatus Staskawicziibacteriota</taxon>
    </lineage>
</organism>
<proteinExistence type="predicted"/>
<comment type="caution">
    <text evidence="3">The sequence shown here is derived from an EMBL/GenBank/DDBJ whole genome shotgun (WGS) entry which is preliminary data.</text>
</comment>